<proteinExistence type="predicted"/>
<evidence type="ECO:0000256" key="1">
    <source>
        <dbReference type="SAM" id="SignalP"/>
    </source>
</evidence>
<dbReference type="RefSeq" id="WP_100920301.1">
    <property type="nucleotide sequence ID" value="NZ_CP020370.1"/>
</dbReference>
<reference evidence="3 4" key="1">
    <citation type="submission" date="2017-03" db="EMBL/GenBank/DDBJ databases">
        <title>Complete genome sequence of Candidatus 'Thiodictyon syntrophicum' sp. nov. strain Cad16T, a photolithoautotroph purple sulfur bacterium isolated from an alpine meromictic lake.</title>
        <authorList>
            <person name="Luedin S.M."/>
            <person name="Pothier J.F."/>
            <person name="Danza F."/>
            <person name="Storelli N."/>
            <person name="Wittwer M."/>
            <person name="Tonolla M."/>
        </authorList>
    </citation>
    <scope>NUCLEOTIDE SEQUENCE [LARGE SCALE GENOMIC DNA]</scope>
    <source>
        <strain evidence="3 4">Cad16T</strain>
    </source>
</reference>
<feature type="domain" description="Ice-binding protein C-terminal" evidence="2">
    <location>
        <begin position="159"/>
        <end position="181"/>
    </location>
</feature>
<sequence length="199" mass="20700">MNKIIKPFAGLALALTMLSAPAAQASILTPDPANGALVGAPGTIVGWGFSLHNDDPLNYLLVSSATFQTDSAASGTFSDFLGLQSLEVAPLTTVVQAFDLGNQLGIGSYAIPSFASSGTVVSGRLLLTFDLYSRSIDAADFDPDTDLVSSGNVIAADAAVPEPATLLLLGLGAFAIPRRRRARSASPRHSCPRRHPLRH</sequence>
<dbReference type="OrthoDB" id="5573747at2"/>
<dbReference type="InterPro" id="IPR013424">
    <property type="entry name" value="Ice-binding_C"/>
</dbReference>
<dbReference type="NCBIfam" id="TIGR02595">
    <property type="entry name" value="PEP_CTERM"/>
    <property type="match status" value="1"/>
</dbReference>
<evidence type="ECO:0000313" key="4">
    <source>
        <dbReference type="Proteomes" id="UP000232638"/>
    </source>
</evidence>
<dbReference type="AlphaFoldDB" id="A0A2K8UAY8"/>
<dbReference type="Pfam" id="PF07589">
    <property type="entry name" value="PEP-CTERM"/>
    <property type="match status" value="1"/>
</dbReference>
<evidence type="ECO:0000313" key="3">
    <source>
        <dbReference type="EMBL" id="AUB82579.1"/>
    </source>
</evidence>
<protein>
    <recommendedName>
        <fullName evidence="2">Ice-binding protein C-terminal domain-containing protein</fullName>
    </recommendedName>
</protein>
<organism evidence="3 4">
    <name type="scientific">Candidatus Thiodictyon syntrophicum</name>
    <dbReference type="NCBI Taxonomy" id="1166950"/>
    <lineage>
        <taxon>Bacteria</taxon>
        <taxon>Pseudomonadati</taxon>
        <taxon>Pseudomonadota</taxon>
        <taxon>Gammaproteobacteria</taxon>
        <taxon>Chromatiales</taxon>
        <taxon>Chromatiaceae</taxon>
        <taxon>Thiodictyon</taxon>
    </lineage>
</organism>
<keyword evidence="1" id="KW-0732">Signal</keyword>
<name>A0A2K8UAY8_9GAMM</name>
<gene>
    <name evidence="3" type="ORF">THSYN_17595</name>
</gene>
<evidence type="ECO:0000259" key="2">
    <source>
        <dbReference type="Pfam" id="PF07589"/>
    </source>
</evidence>
<accession>A0A2K8UAY8</accession>
<feature type="chain" id="PRO_5014726670" description="Ice-binding protein C-terminal domain-containing protein" evidence="1">
    <location>
        <begin position="26"/>
        <end position="199"/>
    </location>
</feature>
<keyword evidence="4" id="KW-1185">Reference proteome</keyword>
<dbReference type="EMBL" id="CP020370">
    <property type="protein sequence ID" value="AUB82579.1"/>
    <property type="molecule type" value="Genomic_DNA"/>
</dbReference>
<dbReference type="Proteomes" id="UP000232638">
    <property type="component" value="Chromosome"/>
</dbReference>
<feature type="signal peptide" evidence="1">
    <location>
        <begin position="1"/>
        <end position="25"/>
    </location>
</feature>
<dbReference type="KEGG" id="tsy:THSYN_17595"/>